<accession>A0A919JVB3</accession>
<dbReference type="SUPFAM" id="SSF48452">
    <property type="entry name" value="TPR-like"/>
    <property type="match status" value="2"/>
</dbReference>
<dbReference type="Pfam" id="PF13424">
    <property type="entry name" value="TPR_12"/>
    <property type="match status" value="4"/>
</dbReference>
<dbReference type="PANTHER" id="PTHR10098:SF108">
    <property type="entry name" value="TETRATRICOPEPTIDE REPEAT PROTEIN 28"/>
    <property type="match status" value="1"/>
</dbReference>
<dbReference type="Pfam" id="PF01381">
    <property type="entry name" value="HTH_3"/>
    <property type="match status" value="1"/>
</dbReference>
<dbReference type="PROSITE" id="PS50005">
    <property type="entry name" value="TPR"/>
    <property type="match status" value="3"/>
</dbReference>
<dbReference type="GO" id="GO:0003677">
    <property type="term" value="F:DNA binding"/>
    <property type="evidence" value="ECO:0007669"/>
    <property type="project" value="InterPro"/>
</dbReference>
<name>A0A919JVB3_9ACTN</name>
<dbReference type="PROSITE" id="PS50943">
    <property type="entry name" value="HTH_CROC1"/>
    <property type="match status" value="1"/>
</dbReference>
<dbReference type="InterPro" id="IPR019734">
    <property type="entry name" value="TPR_rpt"/>
</dbReference>
<feature type="domain" description="HTH cro/C1-type" evidence="3">
    <location>
        <begin position="15"/>
        <end position="69"/>
    </location>
</feature>
<evidence type="ECO:0000259" key="3">
    <source>
        <dbReference type="PROSITE" id="PS50943"/>
    </source>
</evidence>
<dbReference type="EMBL" id="BOMV01000009">
    <property type="protein sequence ID" value="GIE94082.1"/>
    <property type="molecule type" value="Genomic_DNA"/>
</dbReference>
<dbReference type="Gene3D" id="1.25.40.10">
    <property type="entry name" value="Tetratricopeptide repeat domain"/>
    <property type="match status" value="2"/>
</dbReference>
<dbReference type="Gene3D" id="3.40.50.300">
    <property type="entry name" value="P-loop containing nucleotide triphosphate hydrolases"/>
    <property type="match status" value="1"/>
</dbReference>
<dbReference type="Gene3D" id="1.10.260.40">
    <property type="entry name" value="lambda repressor-like DNA-binding domains"/>
    <property type="match status" value="1"/>
</dbReference>
<dbReference type="PROSITE" id="PS50293">
    <property type="entry name" value="TPR_REGION"/>
    <property type="match status" value="1"/>
</dbReference>
<protein>
    <recommendedName>
        <fullName evidence="3">HTH cro/C1-type domain-containing protein</fullName>
    </recommendedName>
</protein>
<dbReference type="PANTHER" id="PTHR10098">
    <property type="entry name" value="RAPSYN-RELATED"/>
    <property type="match status" value="1"/>
</dbReference>
<dbReference type="InterPro" id="IPR010982">
    <property type="entry name" value="Lambda_DNA-bd_dom_sf"/>
</dbReference>
<evidence type="ECO:0000256" key="1">
    <source>
        <dbReference type="PROSITE-ProRule" id="PRU00339"/>
    </source>
</evidence>
<sequence length="1026" mass="111641">MGVARGTSRFNAAEFRRRRLATGLSQQRVAEAVGTTRQQIIAYERGRAAPEPARLATLAAAIGCAPGVLTAAPEPADLAGLRRAAGMTRTQAVARLAGALGDRVPATRWLLEQAETANVPAAWRSTSRRAAVVAAMARTYGVPVEVVARLWPRPAAGAVRAPADDTGLRTPDPRHTLVAPPDPGSATTLDGLLERLRMLKVWAGDPSYGDIRTRVGKAWSAAGRPATELPGRTTVLDCFRTDRRRVNAELIVAIVQTLHPDVGYVAQWRQALRVIGAESTAAAQVRVQDRLPPELARFTGRTAEVEWIRRELGDDRRDRGPVVISAIEGMAGIGKTQLAVHAGHLVLRERSVDQVLFVNLRGFHPDAGQPPADPAAVLEGFLRLLGETGQQIPHDLEGRAARYRDLLAGRRVLVVLDNAAGADQVRPLLPRDGNSPALITSRRALADLRSATHLALDVFTPGEAVEFLARATPRLPAGDDSTAAARIADRCGHLPLALGLVAGHIQAKPDWSLTDHADWLDERHHQRRLDTGVELALNLSYQHLPPDRRRLLRLLALHPGHDLDAHAAAALAGTDPDTARTHLGLLHGDHLLQQASLGRYTFHDLVRAYATTLAHDQDRPSQRRAALTRLFDHYLAAAAAAMGTLHPTESRPQPHPPSAGTPDPDLADPAAALGWLDTERPNLVAVAVHAATHGWPAHSTRLARILHTYLDGGHYTDGLTVHTHARRAARDNGDPAGQAHALNSLGLAYQRLGRPEPATEHFEQALELFQQVRDPAGEARARNHLGNAAVRAGDYREATDQFTRALDLDRQSGDQIGEARTLNNLGNVHWRLCRYQEAVNYDNQSLFLFRQAGDLFGEASTLDSLGYAEMRWGRYEDAGRHLRQSLALFRKLGNHTGEASVLDSLGSIETRLGRPDRAVDLHQRALTVLREAHHRFGQVWALNGLGEAAHAAGRHAEAVGHHTDALAVDVCDRQQQARAHTGLGHAHLSLGHPDLAREHYERALTLYINLGTPEADEVRVLLRRLD</sequence>
<dbReference type="CDD" id="cd00093">
    <property type="entry name" value="HTH_XRE"/>
    <property type="match status" value="1"/>
</dbReference>
<organism evidence="4 5">
    <name type="scientific">Paractinoplanes rishiriensis</name>
    <dbReference type="NCBI Taxonomy" id="1050105"/>
    <lineage>
        <taxon>Bacteria</taxon>
        <taxon>Bacillati</taxon>
        <taxon>Actinomycetota</taxon>
        <taxon>Actinomycetes</taxon>
        <taxon>Micromonosporales</taxon>
        <taxon>Micromonosporaceae</taxon>
        <taxon>Paractinoplanes</taxon>
    </lineage>
</organism>
<dbReference type="Proteomes" id="UP000636960">
    <property type="component" value="Unassembled WGS sequence"/>
</dbReference>
<gene>
    <name evidence="4" type="ORF">Ari01nite_15470</name>
</gene>
<dbReference type="PRINTS" id="PR00364">
    <property type="entry name" value="DISEASERSIST"/>
</dbReference>
<reference evidence="4" key="1">
    <citation type="submission" date="2021-01" db="EMBL/GenBank/DDBJ databases">
        <title>Whole genome shotgun sequence of Actinoplanes rishiriensis NBRC 108556.</title>
        <authorList>
            <person name="Komaki H."/>
            <person name="Tamura T."/>
        </authorList>
    </citation>
    <scope>NUCLEOTIDE SEQUENCE</scope>
    <source>
        <strain evidence="4">NBRC 108556</strain>
    </source>
</reference>
<dbReference type="InterPro" id="IPR027417">
    <property type="entry name" value="P-loop_NTPase"/>
</dbReference>
<feature type="region of interest" description="Disordered" evidence="2">
    <location>
        <begin position="159"/>
        <end position="183"/>
    </location>
</feature>
<dbReference type="SUPFAM" id="SSF47413">
    <property type="entry name" value="lambda repressor-like DNA-binding domains"/>
    <property type="match status" value="1"/>
</dbReference>
<comment type="caution">
    <text evidence="4">The sequence shown here is derived from an EMBL/GenBank/DDBJ whole genome shotgun (WGS) entry which is preliminary data.</text>
</comment>
<dbReference type="SMART" id="SM00530">
    <property type="entry name" value="HTH_XRE"/>
    <property type="match status" value="1"/>
</dbReference>
<evidence type="ECO:0000313" key="5">
    <source>
        <dbReference type="Proteomes" id="UP000636960"/>
    </source>
</evidence>
<feature type="repeat" description="TPR" evidence="1">
    <location>
        <begin position="977"/>
        <end position="1010"/>
    </location>
</feature>
<feature type="repeat" description="TPR" evidence="1">
    <location>
        <begin position="779"/>
        <end position="812"/>
    </location>
</feature>
<dbReference type="GO" id="GO:0043531">
    <property type="term" value="F:ADP binding"/>
    <property type="evidence" value="ECO:0007669"/>
    <property type="project" value="InterPro"/>
</dbReference>
<feature type="compositionally biased region" description="Basic and acidic residues" evidence="2">
    <location>
        <begin position="162"/>
        <end position="175"/>
    </location>
</feature>
<dbReference type="SUPFAM" id="SSF52540">
    <property type="entry name" value="P-loop containing nucleoside triphosphate hydrolases"/>
    <property type="match status" value="1"/>
</dbReference>
<feature type="region of interest" description="Disordered" evidence="2">
    <location>
        <begin position="645"/>
        <end position="669"/>
    </location>
</feature>
<keyword evidence="1" id="KW-0802">TPR repeat</keyword>
<dbReference type="AlphaFoldDB" id="A0A919JVB3"/>
<keyword evidence="5" id="KW-1185">Reference proteome</keyword>
<proteinExistence type="predicted"/>
<feature type="repeat" description="TPR" evidence="1">
    <location>
        <begin position="739"/>
        <end position="772"/>
    </location>
</feature>
<dbReference type="InterPro" id="IPR001387">
    <property type="entry name" value="Cro/C1-type_HTH"/>
</dbReference>
<evidence type="ECO:0000313" key="4">
    <source>
        <dbReference type="EMBL" id="GIE94082.1"/>
    </source>
</evidence>
<dbReference type="InterPro" id="IPR011990">
    <property type="entry name" value="TPR-like_helical_dom_sf"/>
</dbReference>
<evidence type="ECO:0000256" key="2">
    <source>
        <dbReference type="SAM" id="MobiDB-lite"/>
    </source>
</evidence>
<dbReference type="SMART" id="SM00028">
    <property type="entry name" value="TPR"/>
    <property type="match status" value="7"/>
</dbReference>